<protein>
    <submittedName>
        <fullName evidence="2">DUF559 domain-containing protein</fullName>
    </submittedName>
</protein>
<name>A0ABW4L2B2_9MICO</name>
<dbReference type="RefSeq" id="WP_388003673.1">
    <property type="nucleotide sequence ID" value="NZ_JBHUEE010000002.1"/>
</dbReference>
<evidence type="ECO:0000313" key="3">
    <source>
        <dbReference type="Proteomes" id="UP001597277"/>
    </source>
</evidence>
<dbReference type="SUPFAM" id="SSF52980">
    <property type="entry name" value="Restriction endonuclease-like"/>
    <property type="match status" value="1"/>
</dbReference>
<organism evidence="2 3">
    <name type="scientific">Georgenia deserti</name>
    <dbReference type="NCBI Taxonomy" id="2093781"/>
    <lineage>
        <taxon>Bacteria</taxon>
        <taxon>Bacillati</taxon>
        <taxon>Actinomycetota</taxon>
        <taxon>Actinomycetes</taxon>
        <taxon>Micrococcales</taxon>
        <taxon>Bogoriellaceae</taxon>
        <taxon>Georgenia</taxon>
    </lineage>
</organism>
<gene>
    <name evidence="2" type="ORF">ACFSE6_06315</name>
</gene>
<reference evidence="3" key="1">
    <citation type="journal article" date="2019" name="Int. J. Syst. Evol. Microbiol.">
        <title>The Global Catalogue of Microorganisms (GCM) 10K type strain sequencing project: providing services to taxonomists for standard genome sequencing and annotation.</title>
        <authorList>
            <consortium name="The Broad Institute Genomics Platform"/>
            <consortium name="The Broad Institute Genome Sequencing Center for Infectious Disease"/>
            <person name="Wu L."/>
            <person name="Ma J."/>
        </authorList>
    </citation>
    <scope>NUCLEOTIDE SEQUENCE [LARGE SCALE GENOMIC DNA]</scope>
    <source>
        <strain evidence="3">JCM 17130</strain>
    </source>
</reference>
<sequence>MNRNERDIAERALCRLSVLGVFTTAMAYRAGLTPAVARRRIANERWIPVAGRGLIDHGDLAGEEPDSARRRAVAGGLTWPTAIVCHRTAGLLHDFPIADDGETHLAVEGRRASYRGLTPHVHPVDADDVVRRYATGVTSRRRTALDCLALLPPREAERLLAWLRTREVVTLDDLTQEIEARRGRPGVRQLRHLVALTEGGALSELERRLHQLLRQAGLTGWEANVPVVVGGRILANVDVLFPAHRVIIEADGEEAHRDHERDRARRNALLLAGYAVLQFTWSQVNEQPDLVITQILQALRQAQPA</sequence>
<evidence type="ECO:0000313" key="2">
    <source>
        <dbReference type="EMBL" id="MFD1717440.1"/>
    </source>
</evidence>
<proteinExistence type="predicted"/>
<accession>A0ABW4L2B2</accession>
<dbReference type="InterPro" id="IPR007569">
    <property type="entry name" value="DUF559"/>
</dbReference>
<evidence type="ECO:0000259" key="1">
    <source>
        <dbReference type="Pfam" id="PF04480"/>
    </source>
</evidence>
<dbReference type="InterPro" id="IPR011335">
    <property type="entry name" value="Restrct_endonuc-II-like"/>
</dbReference>
<dbReference type="Gene3D" id="3.40.960.10">
    <property type="entry name" value="VSR Endonuclease"/>
    <property type="match status" value="1"/>
</dbReference>
<dbReference type="EMBL" id="JBHUEE010000002">
    <property type="protein sequence ID" value="MFD1717440.1"/>
    <property type="molecule type" value="Genomic_DNA"/>
</dbReference>
<comment type="caution">
    <text evidence="2">The sequence shown here is derived from an EMBL/GenBank/DDBJ whole genome shotgun (WGS) entry which is preliminary data.</text>
</comment>
<feature type="domain" description="DUF559" evidence="1">
    <location>
        <begin position="203"/>
        <end position="299"/>
    </location>
</feature>
<dbReference type="Proteomes" id="UP001597277">
    <property type="component" value="Unassembled WGS sequence"/>
</dbReference>
<keyword evidence="3" id="KW-1185">Reference proteome</keyword>
<dbReference type="Pfam" id="PF04480">
    <property type="entry name" value="DUF559"/>
    <property type="match status" value="1"/>
</dbReference>